<dbReference type="Proteomes" id="UP000027238">
    <property type="component" value="Unassembled WGS sequence"/>
</dbReference>
<evidence type="ECO:0000313" key="3">
    <source>
        <dbReference type="EMBL" id="KDN60073.1"/>
    </source>
</evidence>
<reference evidence="4" key="1">
    <citation type="journal article" date="2014" name="Genome Announc.">
        <title>Draft genome sequence of Colletotrichum sublineola, a destructive pathogen of cultivated sorghum.</title>
        <authorList>
            <person name="Baroncelli R."/>
            <person name="Sanz-Martin J.M."/>
            <person name="Rech G.E."/>
            <person name="Sukno S.A."/>
            <person name="Thon M.R."/>
        </authorList>
    </citation>
    <scope>NUCLEOTIDE SEQUENCE [LARGE SCALE GENOMIC DNA]</scope>
    <source>
        <strain evidence="4">TX430BB</strain>
    </source>
</reference>
<feature type="compositionally biased region" description="Pro residues" evidence="1">
    <location>
        <begin position="58"/>
        <end position="74"/>
    </location>
</feature>
<feature type="transmembrane region" description="Helical" evidence="2">
    <location>
        <begin position="83"/>
        <end position="106"/>
    </location>
</feature>
<dbReference type="OMA" id="HINARQE"/>
<dbReference type="OrthoDB" id="4844839at2759"/>
<feature type="compositionally biased region" description="Pro residues" evidence="1">
    <location>
        <begin position="144"/>
        <end position="157"/>
    </location>
</feature>
<gene>
    <name evidence="3" type="ORF">CSUB01_10940</name>
</gene>
<dbReference type="eggNOG" id="ENOG502TA64">
    <property type="taxonomic scope" value="Eukaryota"/>
</dbReference>
<dbReference type="AlphaFoldDB" id="A0A066WT48"/>
<organism evidence="3 4">
    <name type="scientific">Colletotrichum sublineola</name>
    <name type="common">Sorghum anthracnose fungus</name>
    <dbReference type="NCBI Taxonomy" id="1173701"/>
    <lineage>
        <taxon>Eukaryota</taxon>
        <taxon>Fungi</taxon>
        <taxon>Dikarya</taxon>
        <taxon>Ascomycota</taxon>
        <taxon>Pezizomycotina</taxon>
        <taxon>Sordariomycetes</taxon>
        <taxon>Hypocreomycetidae</taxon>
        <taxon>Glomerellales</taxon>
        <taxon>Glomerellaceae</taxon>
        <taxon>Colletotrichum</taxon>
        <taxon>Colletotrichum graminicola species complex</taxon>
    </lineage>
</organism>
<dbReference type="EMBL" id="JMSE01001550">
    <property type="protein sequence ID" value="KDN60073.1"/>
    <property type="molecule type" value="Genomic_DNA"/>
</dbReference>
<keyword evidence="2" id="KW-1133">Transmembrane helix</keyword>
<comment type="caution">
    <text evidence="3">The sequence shown here is derived from an EMBL/GenBank/DDBJ whole genome shotgun (WGS) entry which is preliminary data.</text>
</comment>
<evidence type="ECO:0000313" key="4">
    <source>
        <dbReference type="Proteomes" id="UP000027238"/>
    </source>
</evidence>
<feature type="region of interest" description="Disordered" evidence="1">
    <location>
        <begin position="110"/>
        <end position="192"/>
    </location>
</feature>
<evidence type="ECO:0000256" key="1">
    <source>
        <dbReference type="SAM" id="MobiDB-lite"/>
    </source>
</evidence>
<feature type="compositionally biased region" description="Polar residues" evidence="1">
    <location>
        <begin position="161"/>
        <end position="177"/>
    </location>
</feature>
<feature type="region of interest" description="Disordered" evidence="1">
    <location>
        <begin position="53"/>
        <end position="80"/>
    </location>
</feature>
<keyword evidence="4" id="KW-1185">Reference proteome</keyword>
<sequence length="192" mass="21200">MPTFQTPISLPPLETPLSVAARQEDAEIHVITQTIYRPSTTFVTYVTLGTSYADGHPAEPPPPASPTVAPPPPDRSSGSLSSVQIGAILGGIVALVAIVLIAWYCVSQRPTRDPPSPIEWYYDDSSTESGDMPTSGRTRQGPRRPVPPRMPQPPPPAFHINYSNWNNVKFSGPSRRQQPPEPHRYRTRFRRP</sequence>
<name>A0A066WT48_COLSU</name>
<protein>
    <submittedName>
        <fullName evidence="3">Uncharacterized protein</fullName>
    </submittedName>
</protein>
<keyword evidence="2" id="KW-0812">Transmembrane</keyword>
<keyword evidence="2" id="KW-0472">Membrane</keyword>
<dbReference type="HOGENOM" id="CLU_1331852_0_0_1"/>
<evidence type="ECO:0000256" key="2">
    <source>
        <dbReference type="SAM" id="Phobius"/>
    </source>
</evidence>
<proteinExistence type="predicted"/>
<accession>A0A066WT48</accession>